<dbReference type="GO" id="GO:0004519">
    <property type="term" value="F:endonuclease activity"/>
    <property type="evidence" value="ECO:0007669"/>
    <property type="project" value="UniProtKB-KW"/>
</dbReference>
<evidence type="ECO:0000259" key="5">
    <source>
        <dbReference type="SMART" id="SM00478"/>
    </source>
</evidence>
<evidence type="ECO:0000313" key="6">
    <source>
        <dbReference type="EMBL" id="SDG14162.1"/>
    </source>
</evidence>
<dbReference type="GO" id="GO:0046872">
    <property type="term" value="F:metal ion binding"/>
    <property type="evidence" value="ECO:0007669"/>
    <property type="project" value="UniProtKB-KW"/>
</dbReference>
<dbReference type="Pfam" id="PF00730">
    <property type="entry name" value="HhH-GPD"/>
    <property type="match status" value="1"/>
</dbReference>
<dbReference type="SMART" id="SM00478">
    <property type="entry name" value="ENDO3c"/>
    <property type="match status" value="1"/>
</dbReference>
<dbReference type="PANTHER" id="PTHR10359">
    <property type="entry name" value="A/G-SPECIFIC ADENINE GLYCOSYLASE/ENDONUCLEASE III"/>
    <property type="match status" value="1"/>
</dbReference>
<dbReference type="STRING" id="120956.SAMN05421791_103175"/>
<dbReference type="OrthoDB" id="9802365at2"/>
<reference evidence="6 7" key="1">
    <citation type="submission" date="2016-10" db="EMBL/GenBank/DDBJ databases">
        <authorList>
            <person name="de Groot N.N."/>
        </authorList>
    </citation>
    <scope>NUCLEOTIDE SEQUENCE [LARGE SCALE GENOMIC DNA]</scope>
    <source>
        <strain evidence="6 7">ATCC BAA-466</strain>
    </source>
</reference>
<gene>
    <name evidence="6" type="ORF">SAMN05421791_103175</name>
</gene>
<keyword evidence="7" id="KW-1185">Reference proteome</keyword>
<dbReference type="Gene3D" id="1.10.340.30">
    <property type="entry name" value="Hypothetical protein, domain 2"/>
    <property type="match status" value="1"/>
</dbReference>
<feature type="domain" description="HhH-GPD" evidence="5">
    <location>
        <begin position="37"/>
        <end position="188"/>
    </location>
</feature>
<keyword evidence="3" id="KW-0408">Iron</keyword>
<keyword evidence="6" id="KW-0540">Nuclease</keyword>
<dbReference type="AlphaFoldDB" id="A0A1G7RTT7"/>
<dbReference type="GO" id="GO:0051539">
    <property type="term" value="F:4 iron, 4 sulfur cluster binding"/>
    <property type="evidence" value="ECO:0007669"/>
    <property type="project" value="UniProtKB-KW"/>
</dbReference>
<evidence type="ECO:0000256" key="4">
    <source>
        <dbReference type="ARBA" id="ARBA00023014"/>
    </source>
</evidence>
<evidence type="ECO:0000256" key="1">
    <source>
        <dbReference type="ARBA" id="ARBA00022485"/>
    </source>
</evidence>
<accession>A0A1G7RTT7</accession>
<evidence type="ECO:0000256" key="3">
    <source>
        <dbReference type="ARBA" id="ARBA00023004"/>
    </source>
</evidence>
<dbReference type="PIRSF" id="PIRSF001435">
    <property type="entry name" value="Nth"/>
    <property type="match status" value="1"/>
</dbReference>
<keyword evidence="4" id="KW-0411">Iron-sulfur</keyword>
<dbReference type="CDD" id="cd00056">
    <property type="entry name" value="ENDO3c"/>
    <property type="match status" value="1"/>
</dbReference>
<evidence type="ECO:0000256" key="2">
    <source>
        <dbReference type="ARBA" id="ARBA00022723"/>
    </source>
</evidence>
<dbReference type="RefSeq" id="WP_090289587.1">
    <property type="nucleotide sequence ID" value="NZ_FNCK01000003.1"/>
</dbReference>
<keyword evidence="6" id="KW-0378">Hydrolase</keyword>
<keyword evidence="6" id="KW-0255">Endonuclease</keyword>
<dbReference type="GO" id="GO:0006284">
    <property type="term" value="P:base-excision repair"/>
    <property type="evidence" value="ECO:0007669"/>
    <property type="project" value="InterPro"/>
</dbReference>
<protein>
    <submittedName>
        <fullName evidence="6">Endonuclease-3 related protein</fullName>
    </submittedName>
</protein>
<name>A0A1G7RTT7_9LACT</name>
<proteinExistence type="predicted"/>
<dbReference type="PANTHER" id="PTHR10359:SF19">
    <property type="entry name" value="DNA REPAIR GLYCOSYLASE MJ1434-RELATED"/>
    <property type="match status" value="1"/>
</dbReference>
<keyword evidence="1" id="KW-0004">4Fe-4S</keyword>
<dbReference type="InterPro" id="IPR011257">
    <property type="entry name" value="DNA_glycosylase"/>
</dbReference>
<dbReference type="Proteomes" id="UP000199708">
    <property type="component" value="Unassembled WGS sequence"/>
</dbReference>
<evidence type="ECO:0000313" key="7">
    <source>
        <dbReference type="Proteomes" id="UP000199708"/>
    </source>
</evidence>
<dbReference type="EMBL" id="FNCK01000003">
    <property type="protein sequence ID" value="SDG14162.1"/>
    <property type="molecule type" value="Genomic_DNA"/>
</dbReference>
<dbReference type="InterPro" id="IPR003265">
    <property type="entry name" value="HhH-GPD_domain"/>
</dbReference>
<keyword evidence="2" id="KW-0479">Metal-binding</keyword>
<organism evidence="6 7">
    <name type="scientific">Facklamia miroungae</name>
    <dbReference type="NCBI Taxonomy" id="120956"/>
    <lineage>
        <taxon>Bacteria</taxon>
        <taxon>Bacillati</taxon>
        <taxon>Bacillota</taxon>
        <taxon>Bacilli</taxon>
        <taxon>Lactobacillales</taxon>
        <taxon>Aerococcaceae</taxon>
        <taxon>Facklamia</taxon>
    </lineage>
</organism>
<dbReference type="SUPFAM" id="SSF48150">
    <property type="entry name" value="DNA-glycosylase"/>
    <property type="match status" value="1"/>
</dbReference>
<sequence length="211" mass="24456">MTSVSIEKLYTYLLQEMGPSGWWPGDSKLEIILGAILVQNTNWSNVDKALTQLQLATGFDPQRILRLESSQLEQLIYSAGFYKNKALAIQAVLNWFQEHQWKYSHIVEKYGSDLRIELLKLRGIGQETADVFLVYIFDQVAFISDAYARKLFSYIDQKDYKSYQQLHAVVQMPESFTYLQAQDLHGLIDEFGKNYLKDPVRMERIAGEVKK</sequence>